<sequence>MTSALQVQQALRNHPDQQEFWAARSQGWTEPVQVIRDHLRPDAGEPRTTDVPLDAATAAALTRITSGDAVLLRTVAATVLALLAARTTDRDDVVVHLPVPPQHFDAPNRAVPLDVRIPAGTAAKQLLGAVRAGYLDVASHLDVPVRQLLERAGSRPTDFMIAVDGDLGPQDADQAGAPLLFSLTTGADPRLALRYDPTLFTEATADRLVDGYRTLLHTLTTAPDTATDAFRTPSDAELALLQGEFNDTGAEFPDGRLLHGFLEERAREHGERIAVADGSGTTYARLNADANRLARTLRARGVTAGSIVGVCIPRSAAMLTALYAVLKAGGAYLPIDPTLPDNRIAYLLEHSGTELVLTTGDTAEVLGTHPVLDLDDPANWAAESSDLDPVTGPDDACYVIYTSGSTGRPKGVVVEHRAIVNRLWWMQRQYPLGAGDVILHKTPFTFDVSVWEIFWWSLAGASVATLPNGAEKDPERIVERIAESGATTLHFVPSMLHAFLTFTRAAGTTSRLGSLRQVFASGEALAAAHVELFREALPDARLSNLYGPTEAAVDVSYFDCDTVDTTRSVPIGRPIDNITLLVRTRSGAPAPIGVPGELCIAGVGLARGYLHAPELTAERFVAGPDGLGRLYRTGDLARWLPGGVLEYLGRLDTQVKIRGYRIELGEIEHLASGVAGVVECAVAAVEGDRGEKALCAYVVAAADFEETALRTALAGELPSYMVPQFVVTVPAIPTNHNGKRDLSALPRPAQQDAAAHHVEPATDTERLIAAVWADVLGTERIGARDSFFALGGDSILGIRVVAALRQAGYEVTVGEVFAHQRLADLAAVVRPAQQAARPGPVTEDTGAWPASALQQGMIYHSSVDTDVPVYHDVFRYHVDVPRVDDDALVAAWQRLTERHPVLRARFDLESFDRPHMVVEDAPALPVEITDLRTAADPSAAVASWAEQEKRTPLDPGSAPVYRVRIFTTAADRVVLGLSFHHALLDGWSVASLVEEWVRGYGDLLEGRDAAPAPAVTLQSRYAVLERQAEEDPAQRDFWAAELDGAEMTEVPRLGADRGHGVTSEVVVAARTLDPELLATLRRRAQEWSVPLKSVFLAAHLRVQAFVANQRQVTTGLVANGRPEVDGAETALGMFLNTLPFRLDLDPRQSWHELAEACFALEQRLQPHRWYPLPAIQKLHGGPVFDVLFNFTNFHVHQQDAPDDGPAVRAVDYFEQTNAPLVVYVGANAYEGGWEYRMGYDPGQFTAEQIDRYLGYYGSCYQALATQGERPWADTVPLTADERAVLLPAVALPTAPELDGSATLVDRFAAMADKHGDATAVSCDGRRLTYRELDRRANALAHHLAAHGVRPGDLVALALERDVEMVVSILATLKAGAVYVPIDPGYPEDRIRTTVEDADVRLVLATAEVCALFPDRATVTGTAEVLDSLIGEGADHGPEHGLRADSPAYVIYTSGSTGRPKGVLVTHGNVLRLFSRTEDWYGFSEADTWALFHSFAFDFSVWELWGALLYGGHLVVVPYWVSRSVEDFADLVVAEGVTVLNQTPSAFGQVKQALMERVGPDDVRLRQVVFGGEALDFAGLADWFEHFGDARPQLVNMYGITETTVHVTYRPVRAADTRAPGSMIGEPIPDLGLYLVDDLGRPVPLGTPGEIAVTGGGVALGYLNRPEENAKRFVELDLGHGPTRGYRSGDLARRLPGGDVEYLGRGDAQVKIQGYRIETGDIEAALAAHPGIDSALVVAFTRRTGGKALAGYYVPLPGETLDRQELRAHLADRLPGYMVPSFLVEVERWPLTINGKTDRRALPHPEDHSGGTARAHTAPRNATEARLAAVWQDVLGLERVGIDDAYYDLGGDSLQGIRLVGALRRAGYEVPLHELFRLQTIRALTDRGTVTVADAASARTARSEPFDLLDAADRAGLPADVVDAYPATPLQLGMIFHTDLDPAQAVFHDLIRYRIDLPLDEDVLTGLLTAMVDAEGHEILRTSFALDGHRRPLQRVHPHGRVELAVHDLGHLDAAQRTAHVDAWFEDEKSTGFDWHLPTQMRFFAHRATEDSFHLSVSFHHAIIDGWSFSGLMARLLGDYRAVLAGRTPAPHRPAALAYRDYVALDLTAQQDTAARDYWTALLTGAPDTTLPRLPEPGRRWSEAEILLDEGQYDRLAALAVRHGVSVKHLCLAAHFRALSLITRTTDVTTGVFGHGRPEHLEADRMVGLFLNIVPLRTATDGPWDELIAAVNRIDHEHLPHRRYAYAGIQQDMGGRRLVETAFNFVNFTAYADQLGEDGEQVIGDLKWFEHADFALLTTFNADLFTRRMRVNFNAAAHVLGSAAIHAVAGVYRAVLADLLDEPGESPDLTALLAQLPPPADGERRPYDRPAPPAHAAGLDAVDPAALRDLLTELLGDTATADGALPAPDSLTTLRLAHALHHRFGVDVPLPELLDGAALNRALGRCA</sequence>
<evidence type="ECO:0000256" key="3">
    <source>
        <dbReference type="ARBA" id="ARBA00022553"/>
    </source>
</evidence>
<dbReference type="NCBIfam" id="TIGR01733">
    <property type="entry name" value="AA-adenyl-dom"/>
    <property type="match status" value="2"/>
</dbReference>
<dbReference type="PANTHER" id="PTHR45527:SF14">
    <property type="entry name" value="PLIPASTATIN SYNTHASE SUBUNIT B"/>
    <property type="match status" value="1"/>
</dbReference>
<dbReference type="EMBL" id="BAAARK010000018">
    <property type="protein sequence ID" value="GAA2673981.1"/>
    <property type="molecule type" value="Genomic_DNA"/>
</dbReference>
<feature type="compositionally biased region" description="Basic and acidic residues" evidence="4">
    <location>
        <begin position="1796"/>
        <end position="1808"/>
    </location>
</feature>
<dbReference type="Pfam" id="PF00668">
    <property type="entry name" value="Condensation"/>
    <property type="match status" value="2"/>
</dbReference>
<dbReference type="Pfam" id="PF13193">
    <property type="entry name" value="AMP-binding_C"/>
    <property type="match status" value="2"/>
</dbReference>
<dbReference type="PROSITE" id="PS00012">
    <property type="entry name" value="PHOSPHOPANTETHEINE"/>
    <property type="match status" value="2"/>
</dbReference>
<feature type="region of interest" description="Disordered" evidence="4">
    <location>
        <begin position="738"/>
        <end position="760"/>
    </location>
</feature>
<dbReference type="InterPro" id="IPR036736">
    <property type="entry name" value="ACP-like_sf"/>
</dbReference>
<organism evidence="6 7">
    <name type="scientific">Streptomyces lunalinharesii</name>
    <dbReference type="NCBI Taxonomy" id="333384"/>
    <lineage>
        <taxon>Bacteria</taxon>
        <taxon>Bacillati</taxon>
        <taxon>Actinomycetota</taxon>
        <taxon>Actinomycetes</taxon>
        <taxon>Kitasatosporales</taxon>
        <taxon>Streptomycetaceae</taxon>
        <taxon>Streptomyces</taxon>
    </lineage>
</organism>
<dbReference type="SMART" id="SM00823">
    <property type="entry name" value="PKS_PP"/>
    <property type="match status" value="2"/>
</dbReference>
<accession>A0ABN3SE37</accession>
<dbReference type="RefSeq" id="WP_344580027.1">
    <property type="nucleotide sequence ID" value="NZ_BAAARK010000018.1"/>
</dbReference>
<proteinExistence type="predicted"/>
<comment type="cofactor">
    <cofactor evidence="1">
        <name>pantetheine 4'-phosphate</name>
        <dbReference type="ChEBI" id="CHEBI:47942"/>
    </cofactor>
</comment>
<dbReference type="PANTHER" id="PTHR45527">
    <property type="entry name" value="NONRIBOSOMAL PEPTIDE SYNTHETASE"/>
    <property type="match status" value="1"/>
</dbReference>
<dbReference type="InterPro" id="IPR025110">
    <property type="entry name" value="AMP-bd_C"/>
</dbReference>
<dbReference type="Pfam" id="PF00550">
    <property type="entry name" value="PP-binding"/>
    <property type="match status" value="2"/>
</dbReference>
<feature type="region of interest" description="Disordered" evidence="4">
    <location>
        <begin position="2354"/>
        <end position="2376"/>
    </location>
</feature>
<dbReference type="Gene3D" id="3.40.50.980">
    <property type="match status" value="2"/>
</dbReference>
<name>A0ABN3SE37_9ACTN</name>
<evidence type="ECO:0000313" key="7">
    <source>
        <dbReference type="Proteomes" id="UP001500994"/>
    </source>
</evidence>
<evidence type="ECO:0000256" key="4">
    <source>
        <dbReference type="SAM" id="MobiDB-lite"/>
    </source>
</evidence>
<dbReference type="Gene3D" id="3.30.300.30">
    <property type="match status" value="2"/>
</dbReference>
<dbReference type="InterPro" id="IPR001242">
    <property type="entry name" value="Condensation_dom"/>
</dbReference>
<dbReference type="Gene3D" id="3.40.50.12780">
    <property type="entry name" value="N-terminal domain of ligase-like"/>
    <property type="match status" value="1"/>
</dbReference>
<dbReference type="SUPFAM" id="SSF56801">
    <property type="entry name" value="Acetyl-CoA synthetase-like"/>
    <property type="match status" value="2"/>
</dbReference>
<dbReference type="InterPro" id="IPR006162">
    <property type="entry name" value="Ppantetheine_attach_site"/>
</dbReference>
<dbReference type="InterPro" id="IPR023213">
    <property type="entry name" value="CAT-like_dom_sf"/>
</dbReference>
<evidence type="ECO:0000313" key="6">
    <source>
        <dbReference type="EMBL" id="GAA2673981.1"/>
    </source>
</evidence>
<dbReference type="InterPro" id="IPR042099">
    <property type="entry name" value="ANL_N_sf"/>
</dbReference>
<dbReference type="Pfam" id="PF00501">
    <property type="entry name" value="AMP-binding"/>
    <property type="match status" value="2"/>
</dbReference>
<keyword evidence="2" id="KW-0596">Phosphopantetheine</keyword>
<dbReference type="Gene3D" id="3.30.559.10">
    <property type="entry name" value="Chloramphenicol acetyltransferase-like domain"/>
    <property type="match status" value="2"/>
</dbReference>
<reference evidence="6 7" key="1">
    <citation type="journal article" date="2019" name="Int. J. Syst. Evol. Microbiol.">
        <title>The Global Catalogue of Microorganisms (GCM) 10K type strain sequencing project: providing services to taxonomists for standard genome sequencing and annotation.</title>
        <authorList>
            <consortium name="The Broad Institute Genomics Platform"/>
            <consortium name="The Broad Institute Genome Sequencing Center for Infectious Disease"/>
            <person name="Wu L."/>
            <person name="Ma J."/>
        </authorList>
    </citation>
    <scope>NUCLEOTIDE SEQUENCE [LARGE SCALE GENOMIC DNA]</scope>
    <source>
        <strain evidence="6 7">JCM 16374</strain>
    </source>
</reference>
<dbReference type="Gene3D" id="2.30.38.10">
    <property type="entry name" value="Luciferase, Domain 3"/>
    <property type="match status" value="1"/>
</dbReference>
<feature type="domain" description="Carrier" evidence="5">
    <location>
        <begin position="759"/>
        <end position="833"/>
    </location>
</feature>
<dbReference type="SUPFAM" id="SSF52777">
    <property type="entry name" value="CoA-dependent acyltransferases"/>
    <property type="match status" value="5"/>
</dbReference>
<evidence type="ECO:0000256" key="1">
    <source>
        <dbReference type="ARBA" id="ARBA00001957"/>
    </source>
</evidence>
<dbReference type="SUPFAM" id="SSF47336">
    <property type="entry name" value="ACP-like"/>
    <property type="match status" value="2"/>
</dbReference>
<dbReference type="InterPro" id="IPR009081">
    <property type="entry name" value="PP-bd_ACP"/>
</dbReference>
<dbReference type="InterPro" id="IPR045851">
    <property type="entry name" value="AMP-bd_C_sf"/>
</dbReference>
<dbReference type="CDD" id="cd05930">
    <property type="entry name" value="A_NRPS"/>
    <property type="match status" value="1"/>
</dbReference>
<keyword evidence="3" id="KW-0597">Phosphoprotein</keyword>
<dbReference type="InterPro" id="IPR000873">
    <property type="entry name" value="AMP-dep_synth/lig_dom"/>
</dbReference>
<evidence type="ECO:0000256" key="2">
    <source>
        <dbReference type="ARBA" id="ARBA00022450"/>
    </source>
</evidence>
<dbReference type="NCBIfam" id="NF003417">
    <property type="entry name" value="PRK04813.1"/>
    <property type="match status" value="2"/>
</dbReference>
<gene>
    <name evidence="6" type="ORF">GCM10009864_51050</name>
</gene>
<feature type="region of interest" description="Disordered" evidence="4">
    <location>
        <begin position="1796"/>
        <end position="1819"/>
    </location>
</feature>
<dbReference type="PROSITE" id="PS50075">
    <property type="entry name" value="CARRIER"/>
    <property type="match status" value="2"/>
</dbReference>
<keyword evidence="7" id="KW-1185">Reference proteome</keyword>
<dbReference type="InterPro" id="IPR020845">
    <property type="entry name" value="AMP-binding_CS"/>
</dbReference>
<evidence type="ECO:0000259" key="5">
    <source>
        <dbReference type="PROSITE" id="PS50075"/>
    </source>
</evidence>
<dbReference type="Proteomes" id="UP001500994">
    <property type="component" value="Unassembled WGS sequence"/>
</dbReference>
<protein>
    <recommendedName>
        <fullName evidence="5">Carrier domain-containing protein</fullName>
    </recommendedName>
</protein>
<dbReference type="Gene3D" id="1.10.1200.10">
    <property type="entry name" value="ACP-like"/>
    <property type="match status" value="2"/>
</dbReference>
<comment type="caution">
    <text evidence="6">The sequence shown here is derived from an EMBL/GenBank/DDBJ whole genome shotgun (WGS) entry which is preliminary data.</text>
</comment>
<feature type="domain" description="Carrier" evidence="5">
    <location>
        <begin position="1817"/>
        <end position="1891"/>
    </location>
</feature>
<dbReference type="InterPro" id="IPR010071">
    <property type="entry name" value="AA_adenyl_dom"/>
</dbReference>
<dbReference type="CDD" id="cd17643">
    <property type="entry name" value="A_NRPS_Cytc1-like"/>
    <property type="match status" value="1"/>
</dbReference>
<dbReference type="PROSITE" id="PS00455">
    <property type="entry name" value="AMP_BINDING"/>
    <property type="match status" value="2"/>
</dbReference>
<dbReference type="Gene3D" id="3.30.559.30">
    <property type="entry name" value="Nonribosomal peptide synthetase, condensation domain"/>
    <property type="match status" value="3"/>
</dbReference>
<dbReference type="InterPro" id="IPR020806">
    <property type="entry name" value="PKS_PP-bd"/>
</dbReference>